<feature type="region of interest" description="Disordered" evidence="2">
    <location>
        <begin position="223"/>
        <end position="294"/>
    </location>
</feature>
<dbReference type="Proteomes" id="UP000620104">
    <property type="component" value="Unassembled WGS sequence"/>
</dbReference>
<accession>A0A8H3TRI0</accession>
<evidence type="ECO:0000313" key="4">
    <source>
        <dbReference type="Proteomes" id="UP000620104"/>
    </source>
</evidence>
<name>A0A8H3TRI0_9TREE</name>
<reference evidence="3" key="1">
    <citation type="submission" date="2020-07" db="EMBL/GenBank/DDBJ databases">
        <title>Draft Genome Sequence of a Deep-Sea Yeast, Naganishia (Cryptococcus) liquefaciens strain N6.</title>
        <authorList>
            <person name="Han Y.W."/>
            <person name="Kajitani R."/>
            <person name="Morimoto H."/>
            <person name="Parhat M."/>
            <person name="Tsubouchi H."/>
            <person name="Bakenova O."/>
            <person name="Ogata M."/>
            <person name="Argunhan B."/>
            <person name="Aoki R."/>
            <person name="Kajiwara S."/>
            <person name="Itoh T."/>
            <person name="Iwasaki H."/>
        </authorList>
    </citation>
    <scope>NUCLEOTIDE SEQUENCE</scope>
    <source>
        <strain evidence="3">N6</strain>
    </source>
</reference>
<feature type="compositionally biased region" description="Basic and acidic residues" evidence="2">
    <location>
        <begin position="72"/>
        <end position="85"/>
    </location>
</feature>
<feature type="coiled-coil region" evidence="1">
    <location>
        <begin position="839"/>
        <end position="897"/>
    </location>
</feature>
<dbReference type="EMBL" id="BLZA01000013">
    <property type="protein sequence ID" value="GHJ85563.1"/>
    <property type="molecule type" value="Genomic_DNA"/>
</dbReference>
<feature type="region of interest" description="Disordered" evidence="2">
    <location>
        <begin position="663"/>
        <end position="714"/>
    </location>
</feature>
<dbReference type="OrthoDB" id="2593174at2759"/>
<evidence type="ECO:0000256" key="1">
    <source>
        <dbReference type="SAM" id="Coils"/>
    </source>
</evidence>
<feature type="compositionally biased region" description="Low complexity" evidence="2">
    <location>
        <begin position="353"/>
        <end position="376"/>
    </location>
</feature>
<evidence type="ECO:0000313" key="3">
    <source>
        <dbReference type="EMBL" id="GHJ85563.1"/>
    </source>
</evidence>
<feature type="compositionally biased region" description="Basic and acidic residues" evidence="2">
    <location>
        <begin position="696"/>
        <end position="714"/>
    </location>
</feature>
<sequence length="1021" mass="113603">MNGCLDARLPYFHPPSPGSPSALQHCSTTEIQLASTSMAGIEGDPNTETSTSYGSPIFKQSLESGWAPVENSRGRGSADGDDHQMPRSVTGERGIRLAKRMRGRQSSSQNTETSESSASEVTPPGRQVSPSVSTARTSAFPEISSFIVPLAPLPSGTPATKQLLAAKGIMRDTKTPGSGQSVRFFSRDTYCLGSRPEGSPFAKLESSQSSRILTETERSHLHDQALISPLPGNRLMTANSPEQSSNIESPADADNSTTFSIESRQRDRQVSPPVAVEASQEDRPSAHLADVFGSTSPPIHIASVSAVGSSTQRTISARSLSPSHSACSATTACPPPFKTSLSVTDLGPKQRTSPPISDAADATAPPSSPLSSLQDLRPQHLSRSMEVITLDQSSDYSVSASVQQSPAVDQGNSTIYLTPEKTSSQRKTKSPVETPPHQAGAALASNLQVAAQTLFTAHERRIRILCAERDGWKNLCEQLMTRHEAEMSSSAPHKQPVATEIGYTRKKTDFPMTEPSPEMQRGLRSGNPLTHIHQCENLAEEPSNAKEPSTAKEPSNAKNDIQEELQDLRIRFQTVQRESQEERSKADKWETMFEKEARAAEELRKDNERYIRDARDVDVRLELYARERENKVRQQLQAEMRLISAELDTMQRQCQTLETALKQQGQADSLGGGVEQTTKAAEETSRDDQITMVTRIEPRDRSAPPAETELHSHSQDGIVISCADALCDLKRQLQHAQEEQKRAAETYVLLESIQGDLAKEVELNTELSSRLRAQEIRSATLHNDLRTEQDARNRESAGLNRQIAELEIAYNDQVKRNHEQYLELEEAMDDREAKFSERIAELEAIAEQRQKELDVLVKEHNELELAETAMSELRTTLERTKKVLLEREARIEQFERSNEQQVQRIDHQDEVITALKRQAADDVFKSTKQERRIEKLLHDREMLNIAVEQLQIHIQLVKRQYKARTGLHWDDEAQSSPSHTSRLSVAPKKWDHSISTPLGLSKAINYSVERPTSRRHKELAR</sequence>
<dbReference type="AlphaFoldDB" id="A0A8H3TRI0"/>
<protein>
    <submittedName>
        <fullName evidence="3">Uncharacterized protein</fullName>
    </submittedName>
</protein>
<evidence type="ECO:0000256" key="2">
    <source>
        <dbReference type="SAM" id="MobiDB-lite"/>
    </source>
</evidence>
<feature type="compositionally biased region" description="Low complexity" evidence="2">
    <location>
        <begin position="106"/>
        <end position="122"/>
    </location>
</feature>
<gene>
    <name evidence="3" type="ORF">NliqN6_1965</name>
</gene>
<feature type="region of interest" description="Disordered" evidence="2">
    <location>
        <begin position="418"/>
        <end position="438"/>
    </location>
</feature>
<proteinExistence type="predicted"/>
<feature type="compositionally biased region" description="Basic and acidic residues" evidence="2">
    <location>
        <begin position="680"/>
        <end position="689"/>
    </location>
</feature>
<keyword evidence="4" id="KW-1185">Reference proteome</keyword>
<feature type="region of interest" description="Disordered" evidence="2">
    <location>
        <begin position="507"/>
        <end position="526"/>
    </location>
</feature>
<feature type="compositionally biased region" description="Polar residues" evidence="2">
    <location>
        <begin position="236"/>
        <end position="262"/>
    </location>
</feature>
<keyword evidence="1" id="KW-0175">Coiled coil</keyword>
<comment type="caution">
    <text evidence="3">The sequence shown here is derived from an EMBL/GenBank/DDBJ whole genome shotgun (WGS) entry which is preliminary data.</text>
</comment>
<feature type="region of interest" description="Disordered" evidence="2">
    <location>
        <begin position="339"/>
        <end position="376"/>
    </location>
</feature>
<feature type="region of interest" description="Disordered" evidence="2">
    <location>
        <begin position="40"/>
        <end position="135"/>
    </location>
</feature>
<organism evidence="3 4">
    <name type="scientific">Naganishia liquefaciens</name>
    <dbReference type="NCBI Taxonomy" id="104408"/>
    <lineage>
        <taxon>Eukaryota</taxon>
        <taxon>Fungi</taxon>
        <taxon>Dikarya</taxon>
        <taxon>Basidiomycota</taxon>
        <taxon>Agaricomycotina</taxon>
        <taxon>Tremellomycetes</taxon>
        <taxon>Filobasidiales</taxon>
        <taxon>Filobasidiaceae</taxon>
        <taxon>Naganishia</taxon>
    </lineage>
</organism>